<gene>
    <name evidence="1" type="ORF">AOQ84DRAFT_191258</name>
</gene>
<dbReference type="AlphaFoldDB" id="A0A8E2JMI7"/>
<dbReference type="EMBL" id="KV750985">
    <property type="protein sequence ID" value="OCL02209.1"/>
    <property type="molecule type" value="Genomic_DNA"/>
</dbReference>
<protein>
    <submittedName>
        <fullName evidence="1">Uncharacterized protein</fullName>
    </submittedName>
</protein>
<proteinExistence type="predicted"/>
<accession>A0A8E2JMI7</accession>
<sequence>MNQLNSLLYHFSQALQCRDDRDRVFAVLAVAGDSKELGIVPDYARSYSEVLVHVAVRMMAKKRPTPLKCWNSSDLRNGRSLPSWVPQWRKYHHSDLPEDGAASAEECRVKFLHNHRVLEILGIRLATIKCRIHGMFEQFLASFGYQFHYPHLVGVLAACFSVLKCDVKEKVDIFLNTLTSCHGECGFDTGRRIYAGILNLNVYAKKDDILIPEP</sequence>
<dbReference type="Proteomes" id="UP000250140">
    <property type="component" value="Unassembled WGS sequence"/>
</dbReference>
<organism evidence="1 2">
    <name type="scientific">Glonium stellatum</name>
    <dbReference type="NCBI Taxonomy" id="574774"/>
    <lineage>
        <taxon>Eukaryota</taxon>
        <taxon>Fungi</taxon>
        <taxon>Dikarya</taxon>
        <taxon>Ascomycota</taxon>
        <taxon>Pezizomycotina</taxon>
        <taxon>Dothideomycetes</taxon>
        <taxon>Pleosporomycetidae</taxon>
        <taxon>Gloniales</taxon>
        <taxon>Gloniaceae</taxon>
        <taxon>Glonium</taxon>
    </lineage>
</organism>
<evidence type="ECO:0000313" key="1">
    <source>
        <dbReference type="EMBL" id="OCL02209.1"/>
    </source>
</evidence>
<dbReference type="OrthoDB" id="4850726at2759"/>
<evidence type="ECO:0000313" key="2">
    <source>
        <dbReference type="Proteomes" id="UP000250140"/>
    </source>
</evidence>
<keyword evidence="2" id="KW-1185">Reference proteome</keyword>
<name>A0A8E2JMI7_9PEZI</name>
<reference evidence="1 2" key="1">
    <citation type="journal article" date="2016" name="Nat. Commun.">
        <title>Ectomycorrhizal ecology is imprinted in the genome of the dominant symbiotic fungus Cenococcum geophilum.</title>
        <authorList>
            <consortium name="DOE Joint Genome Institute"/>
            <person name="Peter M."/>
            <person name="Kohler A."/>
            <person name="Ohm R.A."/>
            <person name="Kuo A."/>
            <person name="Krutzmann J."/>
            <person name="Morin E."/>
            <person name="Arend M."/>
            <person name="Barry K.W."/>
            <person name="Binder M."/>
            <person name="Choi C."/>
            <person name="Clum A."/>
            <person name="Copeland A."/>
            <person name="Grisel N."/>
            <person name="Haridas S."/>
            <person name="Kipfer T."/>
            <person name="LaButti K."/>
            <person name="Lindquist E."/>
            <person name="Lipzen A."/>
            <person name="Maire R."/>
            <person name="Meier B."/>
            <person name="Mihaltcheva S."/>
            <person name="Molinier V."/>
            <person name="Murat C."/>
            <person name="Poggeler S."/>
            <person name="Quandt C.A."/>
            <person name="Sperisen C."/>
            <person name="Tritt A."/>
            <person name="Tisserant E."/>
            <person name="Crous P.W."/>
            <person name="Henrissat B."/>
            <person name="Nehls U."/>
            <person name="Egli S."/>
            <person name="Spatafora J.W."/>
            <person name="Grigoriev I.V."/>
            <person name="Martin F.M."/>
        </authorList>
    </citation>
    <scope>NUCLEOTIDE SEQUENCE [LARGE SCALE GENOMIC DNA]</scope>
    <source>
        <strain evidence="1 2">CBS 207.34</strain>
    </source>
</reference>